<evidence type="ECO:0000313" key="2">
    <source>
        <dbReference type="Proteomes" id="UP001341281"/>
    </source>
</evidence>
<evidence type="ECO:0000313" key="1">
    <source>
        <dbReference type="EMBL" id="WVZ96218.1"/>
    </source>
</evidence>
<dbReference type="EMBL" id="CP144754">
    <property type="protein sequence ID" value="WVZ96218.1"/>
    <property type="molecule type" value="Genomic_DNA"/>
</dbReference>
<name>A0AAQ3URP5_PASNO</name>
<sequence length="79" mass="8500">MSRGGNNGAGVVVVGGEVHVERVEKLELVKNGTPSASTHGVAVPDVNKLAEDFIRRRKEKFLGIDDSNDQVQAQKVMDV</sequence>
<keyword evidence="2" id="KW-1185">Reference proteome</keyword>
<protein>
    <submittedName>
        <fullName evidence="1">Uncharacterized protein</fullName>
    </submittedName>
</protein>
<gene>
    <name evidence="1" type="ORF">U9M48_041885</name>
</gene>
<accession>A0AAQ3URP5</accession>
<dbReference type="AlphaFoldDB" id="A0AAQ3URP5"/>
<organism evidence="1 2">
    <name type="scientific">Paspalum notatum var. saurae</name>
    <dbReference type="NCBI Taxonomy" id="547442"/>
    <lineage>
        <taxon>Eukaryota</taxon>
        <taxon>Viridiplantae</taxon>
        <taxon>Streptophyta</taxon>
        <taxon>Embryophyta</taxon>
        <taxon>Tracheophyta</taxon>
        <taxon>Spermatophyta</taxon>
        <taxon>Magnoliopsida</taxon>
        <taxon>Liliopsida</taxon>
        <taxon>Poales</taxon>
        <taxon>Poaceae</taxon>
        <taxon>PACMAD clade</taxon>
        <taxon>Panicoideae</taxon>
        <taxon>Andropogonodae</taxon>
        <taxon>Paspaleae</taxon>
        <taxon>Paspalinae</taxon>
        <taxon>Paspalum</taxon>
    </lineage>
</organism>
<reference evidence="1 2" key="1">
    <citation type="submission" date="2024-02" db="EMBL/GenBank/DDBJ databases">
        <title>High-quality chromosome-scale genome assembly of Pensacola bahiagrass (Paspalum notatum Flugge var. saurae).</title>
        <authorList>
            <person name="Vega J.M."/>
            <person name="Podio M."/>
            <person name="Orjuela J."/>
            <person name="Siena L.A."/>
            <person name="Pessino S.C."/>
            <person name="Combes M.C."/>
            <person name="Mariac C."/>
            <person name="Albertini E."/>
            <person name="Pupilli F."/>
            <person name="Ortiz J.P.A."/>
            <person name="Leblanc O."/>
        </authorList>
    </citation>
    <scope>NUCLEOTIDE SEQUENCE [LARGE SCALE GENOMIC DNA]</scope>
    <source>
        <strain evidence="1">R1</strain>
        <tissue evidence="1">Leaf</tissue>
    </source>
</reference>
<proteinExistence type="predicted"/>
<dbReference type="Proteomes" id="UP001341281">
    <property type="component" value="Chromosome 10"/>
</dbReference>